<dbReference type="Proteomes" id="UP000663193">
    <property type="component" value="Chromosome 12"/>
</dbReference>
<dbReference type="EMBL" id="CP069034">
    <property type="protein sequence ID" value="QRD01246.1"/>
    <property type="molecule type" value="Genomic_DNA"/>
</dbReference>
<feature type="compositionally biased region" description="Polar residues" evidence="1">
    <location>
        <begin position="253"/>
        <end position="273"/>
    </location>
</feature>
<accession>A0A7U2F9K2</accession>
<evidence type="ECO:0000313" key="3">
    <source>
        <dbReference type="Proteomes" id="UP000663193"/>
    </source>
</evidence>
<evidence type="ECO:0000313" key="2">
    <source>
        <dbReference type="EMBL" id="QRD01246.1"/>
    </source>
</evidence>
<evidence type="ECO:0000256" key="1">
    <source>
        <dbReference type="SAM" id="MobiDB-lite"/>
    </source>
</evidence>
<protein>
    <submittedName>
        <fullName evidence="2">Uncharacterized protein</fullName>
    </submittedName>
</protein>
<sequence>MTTTVFTIRATYDNLPDFRTKVVEQLNQAESRKTRSNDGSIFRWKLVRVQNKTQKARKAFDFAAATYHYVIVLNTPPQHCNVVSVGNASIGKIQTGNAPSTAIGNTAIVRRTAPRVTRASEKRKEQYDHRPRRNRKWVRHREVADSYDKDKNLELRTEVPSPKPTTSRNKVIAINPPPVAEDSSTFKGPIAYRFRCLPHVLPFVMDNENGDGITITMNIEGAGRGMKIRVDSTSVTVTASNLLIFGFPTTTSASSTKCSNAKNNLKAQDSSRNMSRDNREKYELTILRFTIQLIHQAPVKFLPAFS</sequence>
<organism evidence="2 3">
    <name type="scientific">Phaeosphaeria nodorum (strain SN15 / ATCC MYA-4574 / FGSC 10173)</name>
    <name type="common">Glume blotch fungus</name>
    <name type="synonym">Parastagonospora nodorum</name>
    <dbReference type="NCBI Taxonomy" id="321614"/>
    <lineage>
        <taxon>Eukaryota</taxon>
        <taxon>Fungi</taxon>
        <taxon>Dikarya</taxon>
        <taxon>Ascomycota</taxon>
        <taxon>Pezizomycotina</taxon>
        <taxon>Dothideomycetes</taxon>
        <taxon>Pleosporomycetidae</taxon>
        <taxon>Pleosporales</taxon>
        <taxon>Pleosporineae</taxon>
        <taxon>Phaeosphaeriaceae</taxon>
        <taxon>Parastagonospora</taxon>
    </lineage>
</organism>
<dbReference type="VEuPathDB" id="FungiDB:JI435_157140"/>
<gene>
    <name evidence="2" type="ORF">JI435_157140</name>
</gene>
<reference evidence="3" key="1">
    <citation type="journal article" date="2021" name="BMC Genomics">
        <title>Chromosome-level genome assembly and manually-curated proteome of model necrotroph Parastagonospora nodorum Sn15 reveals a genome-wide trove of candidate effector homologs, and redundancy of virulence-related functions within an accessory chromosome.</title>
        <authorList>
            <person name="Bertazzoni S."/>
            <person name="Jones D.A.B."/>
            <person name="Phan H.T."/>
            <person name="Tan K.-C."/>
            <person name="Hane J.K."/>
        </authorList>
    </citation>
    <scope>NUCLEOTIDE SEQUENCE [LARGE SCALE GENOMIC DNA]</scope>
    <source>
        <strain evidence="3">SN15 / ATCC MYA-4574 / FGSC 10173)</strain>
    </source>
</reference>
<proteinExistence type="predicted"/>
<dbReference type="AlphaFoldDB" id="A0A7U2F9K2"/>
<name>A0A7U2F9K2_PHANO</name>
<keyword evidence="3" id="KW-1185">Reference proteome</keyword>
<feature type="region of interest" description="Disordered" evidence="1">
    <location>
        <begin position="253"/>
        <end position="276"/>
    </location>
</feature>